<sequence>MSQTIKKAAEDMREIVEMLSGGAVIYTGIVKEVNTGDYTCKVVLNENDEDNVTEGVFVNAALEVTSGMILIPAVDSVVWVAELDGGGNMGIVKCSVLDGFEVRIGNAWIIIRDGGVSIKAGDYKITVDTESKVKINGDAFGGLVKVMELVTKLNNLEYDLNTLKQIFVAWIVAPGDGGAALKTLAASWASDFLTSSTDTELKSENTTHG</sequence>
<gene>
    <name evidence="1" type="ORF">CJD36_019830</name>
</gene>
<protein>
    <submittedName>
        <fullName evidence="1">Uncharacterized protein</fullName>
    </submittedName>
</protein>
<evidence type="ECO:0000313" key="1">
    <source>
        <dbReference type="EMBL" id="PQJ09492.1"/>
    </source>
</evidence>
<dbReference type="RefSeq" id="WP_105040942.1">
    <property type="nucleotide sequence ID" value="NZ_PPSL01000006.1"/>
</dbReference>
<reference evidence="1 2" key="1">
    <citation type="submission" date="2018-01" db="EMBL/GenBank/DDBJ databases">
        <title>A novel member of the phylum Bacteroidetes isolated from glacier ice.</title>
        <authorList>
            <person name="Liu Q."/>
            <person name="Xin Y.-H."/>
        </authorList>
    </citation>
    <scope>NUCLEOTIDE SEQUENCE [LARGE SCALE GENOMIC DNA]</scope>
    <source>
        <strain evidence="1 2">RB1R16</strain>
    </source>
</reference>
<accession>A0A2S7SRF5</accession>
<dbReference type="EMBL" id="PPSL01000006">
    <property type="protein sequence ID" value="PQJ09492.1"/>
    <property type="molecule type" value="Genomic_DNA"/>
</dbReference>
<proteinExistence type="predicted"/>
<organism evidence="1 2">
    <name type="scientific">Flavipsychrobacter stenotrophus</name>
    <dbReference type="NCBI Taxonomy" id="2077091"/>
    <lineage>
        <taxon>Bacteria</taxon>
        <taxon>Pseudomonadati</taxon>
        <taxon>Bacteroidota</taxon>
        <taxon>Chitinophagia</taxon>
        <taxon>Chitinophagales</taxon>
        <taxon>Chitinophagaceae</taxon>
        <taxon>Flavipsychrobacter</taxon>
    </lineage>
</organism>
<dbReference type="OrthoDB" id="1078712at2"/>
<keyword evidence="2" id="KW-1185">Reference proteome</keyword>
<name>A0A2S7SRF5_9BACT</name>
<evidence type="ECO:0000313" key="2">
    <source>
        <dbReference type="Proteomes" id="UP000239872"/>
    </source>
</evidence>
<dbReference type="Proteomes" id="UP000239872">
    <property type="component" value="Unassembled WGS sequence"/>
</dbReference>
<dbReference type="AlphaFoldDB" id="A0A2S7SRF5"/>
<comment type="caution">
    <text evidence="1">The sequence shown here is derived from an EMBL/GenBank/DDBJ whole genome shotgun (WGS) entry which is preliminary data.</text>
</comment>